<protein>
    <submittedName>
        <fullName evidence="1">Uncharacterized protein</fullName>
    </submittedName>
</protein>
<dbReference type="EMBL" id="CM044703">
    <property type="protein sequence ID" value="KAI5673620.1"/>
    <property type="molecule type" value="Genomic_DNA"/>
</dbReference>
<dbReference type="Proteomes" id="UP001060085">
    <property type="component" value="Linkage Group LG03"/>
</dbReference>
<sequence>MELIDERDWLRRFITQFLSITRDLVDRARVKLESRPRCSGSQCPHMEVSITLEMIELLETSMATRRNERGPATGTDEVLERFLKFRPPEFRKKLKLNCSLSS</sequence>
<name>A0ACC0BLX8_CATRO</name>
<comment type="caution">
    <text evidence="1">The sequence shown here is derived from an EMBL/GenBank/DDBJ whole genome shotgun (WGS) entry which is preliminary data.</text>
</comment>
<evidence type="ECO:0000313" key="1">
    <source>
        <dbReference type="EMBL" id="KAI5673620.1"/>
    </source>
</evidence>
<reference evidence="2" key="1">
    <citation type="journal article" date="2023" name="Nat. Plants">
        <title>Single-cell RNA sequencing provides a high-resolution roadmap for understanding the multicellular compartmentation of specialized metabolism.</title>
        <authorList>
            <person name="Sun S."/>
            <person name="Shen X."/>
            <person name="Li Y."/>
            <person name="Li Y."/>
            <person name="Wang S."/>
            <person name="Li R."/>
            <person name="Zhang H."/>
            <person name="Shen G."/>
            <person name="Guo B."/>
            <person name="Wei J."/>
            <person name="Xu J."/>
            <person name="St-Pierre B."/>
            <person name="Chen S."/>
            <person name="Sun C."/>
        </authorList>
    </citation>
    <scope>NUCLEOTIDE SEQUENCE [LARGE SCALE GENOMIC DNA]</scope>
</reference>
<proteinExistence type="predicted"/>
<gene>
    <name evidence="1" type="ORF">M9H77_13984</name>
</gene>
<organism evidence="1 2">
    <name type="scientific">Catharanthus roseus</name>
    <name type="common">Madagascar periwinkle</name>
    <name type="synonym">Vinca rosea</name>
    <dbReference type="NCBI Taxonomy" id="4058"/>
    <lineage>
        <taxon>Eukaryota</taxon>
        <taxon>Viridiplantae</taxon>
        <taxon>Streptophyta</taxon>
        <taxon>Embryophyta</taxon>
        <taxon>Tracheophyta</taxon>
        <taxon>Spermatophyta</taxon>
        <taxon>Magnoliopsida</taxon>
        <taxon>eudicotyledons</taxon>
        <taxon>Gunneridae</taxon>
        <taxon>Pentapetalae</taxon>
        <taxon>asterids</taxon>
        <taxon>lamiids</taxon>
        <taxon>Gentianales</taxon>
        <taxon>Apocynaceae</taxon>
        <taxon>Rauvolfioideae</taxon>
        <taxon>Vinceae</taxon>
        <taxon>Catharanthinae</taxon>
        <taxon>Catharanthus</taxon>
    </lineage>
</organism>
<evidence type="ECO:0000313" key="2">
    <source>
        <dbReference type="Proteomes" id="UP001060085"/>
    </source>
</evidence>
<accession>A0ACC0BLX8</accession>
<keyword evidence="2" id="KW-1185">Reference proteome</keyword>